<feature type="transmembrane region" description="Helical" evidence="2">
    <location>
        <begin position="135"/>
        <end position="155"/>
    </location>
</feature>
<sequence length="156" mass="17631">MRKMICKQCGKEFTLEEPEITFYQDKGLDLPRRCKECRKQNKQQSRRKPGGRPGAGKNGYKNGYKGGYKTGYGNTYRNKNNGGYRPQGNNTSYKAEQETKSSENKAYAKTERIASVHKAEAEQTKPVMENSGKGYYLFGVILAALVLCGILAWRLL</sequence>
<dbReference type="Proteomes" id="UP000199800">
    <property type="component" value="Unassembled WGS sequence"/>
</dbReference>
<feature type="domain" description="Probable zinc-binding" evidence="3">
    <location>
        <begin position="3"/>
        <end position="45"/>
    </location>
</feature>
<feature type="compositionally biased region" description="Polar residues" evidence="1">
    <location>
        <begin position="77"/>
        <end position="94"/>
    </location>
</feature>
<proteinExistence type="predicted"/>
<dbReference type="Pfam" id="PF13451">
    <property type="entry name" value="zf_Tbcl"/>
    <property type="match status" value="1"/>
</dbReference>
<accession>A0A1I0AVG3</accession>
<reference evidence="4 5" key="1">
    <citation type="submission" date="2016-10" db="EMBL/GenBank/DDBJ databases">
        <authorList>
            <person name="de Groot N.N."/>
        </authorList>
    </citation>
    <scope>NUCLEOTIDE SEQUENCE [LARGE SCALE GENOMIC DNA]</scope>
    <source>
        <strain evidence="4 5">DSM 1801</strain>
    </source>
</reference>
<evidence type="ECO:0000256" key="2">
    <source>
        <dbReference type="SAM" id="Phobius"/>
    </source>
</evidence>
<dbReference type="RefSeq" id="WP_092477252.1">
    <property type="nucleotide sequence ID" value="NZ_FOHN01000006.1"/>
</dbReference>
<evidence type="ECO:0000313" key="4">
    <source>
        <dbReference type="EMBL" id="SES98400.1"/>
    </source>
</evidence>
<keyword evidence="5" id="KW-1185">Reference proteome</keyword>
<dbReference type="OrthoDB" id="9813146at2"/>
<dbReference type="InterPro" id="IPR025306">
    <property type="entry name" value="Zn-bnd_dom_prob"/>
</dbReference>
<dbReference type="STRING" id="29364.SAMN04487772_10657"/>
<evidence type="ECO:0000259" key="3">
    <source>
        <dbReference type="Pfam" id="PF13451"/>
    </source>
</evidence>
<feature type="compositionally biased region" description="Basic and acidic residues" evidence="1">
    <location>
        <begin position="95"/>
        <end position="106"/>
    </location>
</feature>
<dbReference type="EMBL" id="FOHN01000006">
    <property type="protein sequence ID" value="SES98400.1"/>
    <property type="molecule type" value="Genomic_DNA"/>
</dbReference>
<keyword evidence="2" id="KW-0812">Transmembrane</keyword>
<feature type="region of interest" description="Disordered" evidence="1">
    <location>
        <begin position="36"/>
        <end position="106"/>
    </location>
</feature>
<evidence type="ECO:0000313" key="5">
    <source>
        <dbReference type="Proteomes" id="UP000199800"/>
    </source>
</evidence>
<dbReference type="AlphaFoldDB" id="A0A1I0AVG3"/>
<gene>
    <name evidence="4" type="ORF">SAMN04487772_10657</name>
</gene>
<name>A0A1I0AVG3_9FIRM</name>
<organism evidence="4 5">
    <name type="scientific">[Clostridium] polysaccharolyticum</name>
    <dbReference type="NCBI Taxonomy" id="29364"/>
    <lineage>
        <taxon>Bacteria</taxon>
        <taxon>Bacillati</taxon>
        <taxon>Bacillota</taxon>
        <taxon>Clostridia</taxon>
        <taxon>Lachnospirales</taxon>
        <taxon>Lachnospiraceae</taxon>
    </lineage>
</organism>
<protein>
    <submittedName>
        <fullName evidence="4">Probable zinc-ribbon domain-containing protein</fullName>
    </submittedName>
</protein>
<keyword evidence="2" id="KW-0472">Membrane</keyword>
<evidence type="ECO:0000256" key="1">
    <source>
        <dbReference type="SAM" id="MobiDB-lite"/>
    </source>
</evidence>
<feature type="compositionally biased region" description="Basic residues" evidence="1">
    <location>
        <begin position="40"/>
        <end position="50"/>
    </location>
</feature>
<keyword evidence="2" id="KW-1133">Transmembrane helix</keyword>